<accession>A0A1L3FN51</accession>
<dbReference type="EMBL" id="CP017637">
    <property type="protein sequence ID" value="APG14612.1"/>
    <property type="molecule type" value="Genomic_DNA"/>
</dbReference>
<dbReference type="RefSeq" id="WP_071916412.1">
    <property type="nucleotide sequence ID" value="NZ_CP017637.1"/>
</dbReference>
<reference evidence="2 3" key="1">
    <citation type="submission" date="2016-11" db="EMBL/GenBank/DDBJ databases">
        <title>Complete Genome Sequence of Bradyrhizobium sp. strain J5, an isolated from soybean nodule in Hokkaido.</title>
        <authorList>
            <person name="Kanehara K."/>
        </authorList>
    </citation>
    <scope>NUCLEOTIDE SEQUENCE [LARGE SCALE GENOMIC DNA]</scope>
    <source>
        <strain evidence="2 3">J5</strain>
    </source>
</reference>
<name>A0A1L3FN51_BRAJP</name>
<feature type="signal peptide" evidence="1">
    <location>
        <begin position="1"/>
        <end position="21"/>
    </location>
</feature>
<proteinExistence type="predicted"/>
<dbReference type="InterPro" id="IPR032347">
    <property type="entry name" value="DUF4864"/>
</dbReference>
<dbReference type="OrthoDB" id="9130422at2"/>
<dbReference type="Pfam" id="PF16156">
    <property type="entry name" value="DUF4864"/>
    <property type="match status" value="1"/>
</dbReference>
<evidence type="ECO:0000256" key="1">
    <source>
        <dbReference type="SAM" id="SignalP"/>
    </source>
</evidence>
<dbReference type="Proteomes" id="UP000181962">
    <property type="component" value="Chromosome"/>
</dbReference>
<dbReference type="AlphaFoldDB" id="A0A1L3FN51"/>
<gene>
    <name evidence="2" type="ORF">BKD09_40280</name>
</gene>
<organism evidence="2 3">
    <name type="scientific">Bradyrhizobium japonicum</name>
    <dbReference type="NCBI Taxonomy" id="375"/>
    <lineage>
        <taxon>Bacteria</taxon>
        <taxon>Pseudomonadati</taxon>
        <taxon>Pseudomonadota</taxon>
        <taxon>Alphaproteobacteria</taxon>
        <taxon>Hyphomicrobiales</taxon>
        <taxon>Nitrobacteraceae</taxon>
        <taxon>Bradyrhizobium</taxon>
    </lineage>
</organism>
<evidence type="ECO:0000313" key="2">
    <source>
        <dbReference type="EMBL" id="APG14612.1"/>
    </source>
</evidence>
<feature type="chain" id="PRO_5012521170" evidence="1">
    <location>
        <begin position="22"/>
        <end position="135"/>
    </location>
</feature>
<keyword evidence="1" id="KW-0732">Signal</keyword>
<protein>
    <submittedName>
        <fullName evidence="2">DUF4864 domain-containing protein</fullName>
    </submittedName>
</protein>
<evidence type="ECO:0000313" key="3">
    <source>
        <dbReference type="Proteomes" id="UP000181962"/>
    </source>
</evidence>
<sequence length="135" mass="14582">MRIAALLVALMIILGAAPACAADVTAAQGVIRAQEQAFARDDAAAAYSHAAPAIREIFPAPDIFMSMVQNGYAPVYRHKSFEFGESRSEGNWISQHVHIIDANGEAWEALYTLEQQADGSYKITGCSLLKVGREV</sequence>